<reference evidence="3 4" key="1">
    <citation type="journal article" date="2014" name="Mol. Biol. Evol.">
        <title>Massive expansion of Ubiquitination-related gene families within the Chlamydiae.</title>
        <authorList>
            <person name="Domman D."/>
            <person name="Collingro A."/>
            <person name="Lagkouvardos I."/>
            <person name="Gehre L."/>
            <person name="Weinmaier T."/>
            <person name="Rattei T."/>
            <person name="Subtil A."/>
            <person name="Horn M."/>
        </authorList>
    </citation>
    <scope>NUCLEOTIDE SEQUENCE [LARGE SCALE GENOMIC DNA]</scope>
    <source>
        <strain evidence="3 4">OEW1</strain>
    </source>
</reference>
<keyword evidence="2" id="KW-0732">Signal</keyword>
<feature type="signal peptide" evidence="2">
    <location>
        <begin position="1"/>
        <end position="26"/>
    </location>
</feature>
<dbReference type="RefSeq" id="WP_039377547.1">
    <property type="nucleotide sequence ID" value="NZ_BAWW01000039.1"/>
</dbReference>
<sequence>MKNLYDLPLRISLMLTVFLCSLSQLEASSCIPGRKGSPGAPGDPGPMGPTGPTGEDGPAGATGPVGPTGATGPVGLPGNQKLNVLPCSGQTTMIPISITLPPLGASSGSTVFFTYTATPTQLTIDMASSDQFALVVMPGLTTLTDQISHTVTQTAPNTFEINLSDAADYIGIALIGCPPVD</sequence>
<gene>
    <name evidence="3" type="ORF">DB43_GR00030</name>
</gene>
<proteinExistence type="predicted"/>
<dbReference type="PATRIC" id="fig|83552.4.peg.1599"/>
<comment type="caution">
    <text evidence="3">The sequence shown here is derived from an EMBL/GenBank/DDBJ whole genome shotgun (WGS) entry which is preliminary data.</text>
</comment>
<accession>A0A0C1C0S3</accession>
<evidence type="ECO:0000256" key="1">
    <source>
        <dbReference type="SAM" id="MobiDB-lite"/>
    </source>
</evidence>
<evidence type="ECO:0000256" key="2">
    <source>
        <dbReference type="SAM" id="SignalP"/>
    </source>
</evidence>
<dbReference type="InterPro" id="IPR008160">
    <property type="entry name" value="Collagen"/>
</dbReference>
<name>A0A0C1C0S3_9BACT</name>
<evidence type="ECO:0000313" key="4">
    <source>
        <dbReference type="Proteomes" id="UP000031307"/>
    </source>
</evidence>
<feature type="region of interest" description="Disordered" evidence="1">
    <location>
        <begin position="33"/>
        <end position="76"/>
    </location>
</feature>
<feature type="chain" id="PRO_5002129844" evidence="2">
    <location>
        <begin position="27"/>
        <end position="181"/>
    </location>
</feature>
<evidence type="ECO:0000313" key="3">
    <source>
        <dbReference type="EMBL" id="KIA77236.1"/>
    </source>
</evidence>
<dbReference type="Pfam" id="PF01391">
    <property type="entry name" value="Collagen"/>
    <property type="match status" value="1"/>
</dbReference>
<feature type="compositionally biased region" description="Low complexity" evidence="1">
    <location>
        <begin position="50"/>
        <end position="76"/>
    </location>
</feature>
<dbReference type="AlphaFoldDB" id="A0A0C1C0S3"/>
<protein>
    <submittedName>
        <fullName evidence="3">Uncharacterized protein</fullName>
    </submittedName>
</protein>
<dbReference type="Proteomes" id="UP000031307">
    <property type="component" value="Unassembled WGS sequence"/>
</dbReference>
<dbReference type="EMBL" id="JSAM01000087">
    <property type="protein sequence ID" value="KIA77236.1"/>
    <property type="molecule type" value="Genomic_DNA"/>
</dbReference>
<organism evidence="3 4">
    <name type="scientific">Parachlamydia acanthamoebae</name>
    <dbReference type="NCBI Taxonomy" id="83552"/>
    <lineage>
        <taxon>Bacteria</taxon>
        <taxon>Pseudomonadati</taxon>
        <taxon>Chlamydiota</taxon>
        <taxon>Chlamydiia</taxon>
        <taxon>Parachlamydiales</taxon>
        <taxon>Parachlamydiaceae</taxon>
        <taxon>Parachlamydia</taxon>
    </lineage>
</organism>